<gene>
    <name evidence="15" type="ORF">AAY24_02090</name>
</gene>
<keyword evidence="3 10" id="KW-0285">Flavoprotein</keyword>
<dbReference type="Proteomes" id="UP000034410">
    <property type="component" value="Chromosome"/>
</dbReference>
<dbReference type="PATRIC" id="fig|1543721.4.peg.442"/>
<dbReference type="PANTHER" id="PTHR42803:SF1">
    <property type="entry name" value="BROAD-SPECIFICITY LINEAR ACYL-COA DEHYDROGENASE FADE5"/>
    <property type="match status" value="1"/>
</dbReference>
<dbReference type="GO" id="GO:0050660">
    <property type="term" value="F:flavin adenine dinucleotide binding"/>
    <property type="evidence" value="ECO:0007669"/>
    <property type="project" value="InterPro"/>
</dbReference>
<dbReference type="AlphaFoldDB" id="A0A0F7JX31"/>
<dbReference type="Pfam" id="PF02771">
    <property type="entry name" value="Acyl-CoA_dh_N"/>
    <property type="match status" value="1"/>
</dbReference>
<evidence type="ECO:0000259" key="11">
    <source>
        <dbReference type="Pfam" id="PF00441"/>
    </source>
</evidence>
<dbReference type="InterPro" id="IPR013786">
    <property type="entry name" value="AcylCoA_DH/ox_N"/>
</dbReference>
<evidence type="ECO:0000256" key="5">
    <source>
        <dbReference type="ARBA" id="ARBA00023002"/>
    </source>
</evidence>
<protein>
    <recommendedName>
        <fullName evidence="9">3-methylmercaptopropionyl-CoA dehydrogenase</fullName>
        <ecNumber evidence="8">1.3.99.41</ecNumber>
    </recommendedName>
</protein>
<evidence type="ECO:0000256" key="3">
    <source>
        <dbReference type="ARBA" id="ARBA00022630"/>
    </source>
</evidence>
<dbReference type="InterPro" id="IPR009075">
    <property type="entry name" value="AcylCo_DH/oxidase_C"/>
</dbReference>
<comment type="cofactor">
    <cofactor evidence="1 10">
        <name>FAD</name>
        <dbReference type="ChEBI" id="CHEBI:57692"/>
    </cofactor>
</comment>
<evidence type="ECO:0000256" key="7">
    <source>
        <dbReference type="ARBA" id="ARBA00058683"/>
    </source>
</evidence>
<dbReference type="Gene3D" id="2.40.110.10">
    <property type="entry name" value="Butyryl-CoA Dehydrogenase, subunit A, domain 2"/>
    <property type="match status" value="1"/>
</dbReference>
<dbReference type="SUPFAM" id="SSF47203">
    <property type="entry name" value="Acyl-CoA dehydrogenase C-terminal domain-like"/>
    <property type="match status" value="1"/>
</dbReference>
<dbReference type="InterPro" id="IPR046373">
    <property type="entry name" value="Acyl-CoA_Oxase/DH_mid-dom_sf"/>
</dbReference>
<evidence type="ECO:0000256" key="2">
    <source>
        <dbReference type="ARBA" id="ARBA00009347"/>
    </source>
</evidence>
<dbReference type="GO" id="GO:0016627">
    <property type="term" value="F:oxidoreductase activity, acting on the CH-CH group of donors"/>
    <property type="evidence" value="ECO:0007669"/>
    <property type="project" value="InterPro"/>
</dbReference>
<keyword evidence="16" id="KW-1185">Reference proteome</keyword>
<evidence type="ECO:0000313" key="15">
    <source>
        <dbReference type="EMBL" id="AKH19335.1"/>
    </source>
</evidence>
<keyword evidence="4 10" id="KW-0274">FAD</keyword>
<evidence type="ECO:0000256" key="9">
    <source>
        <dbReference type="ARBA" id="ARBA00069043"/>
    </source>
</evidence>
<dbReference type="InterPro" id="IPR006091">
    <property type="entry name" value="Acyl-CoA_Oxase/DH_mid-dom"/>
</dbReference>
<dbReference type="Pfam" id="PF12806">
    <property type="entry name" value="Acyl-CoA_dh_C"/>
    <property type="match status" value="1"/>
</dbReference>
<evidence type="ECO:0000256" key="1">
    <source>
        <dbReference type="ARBA" id="ARBA00001974"/>
    </source>
</evidence>
<organism evidence="15 16">
    <name type="scientific">Sedimenticola thiotaurini</name>
    <dbReference type="NCBI Taxonomy" id="1543721"/>
    <lineage>
        <taxon>Bacteria</taxon>
        <taxon>Pseudomonadati</taxon>
        <taxon>Pseudomonadota</taxon>
        <taxon>Gammaproteobacteria</taxon>
        <taxon>Chromatiales</taxon>
        <taxon>Sedimenticolaceae</taxon>
        <taxon>Sedimenticola</taxon>
    </lineage>
</organism>
<comment type="catalytic activity">
    <reaction evidence="6">
        <text>3-(methylsulfanyl)propanoyl-CoA + oxidized [electron-transfer flavoprotein] + H(+) = 3-(methylsulfanyl)acryloyl-CoA + reduced [electron-transfer flavoprotein]</text>
        <dbReference type="Rhea" id="RHEA:52612"/>
        <dbReference type="Rhea" id="RHEA-COMP:10685"/>
        <dbReference type="Rhea" id="RHEA-COMP:10686"/>
        <dbReference type="ChEBI" id="CHEBI:15378"/>
        <dbReference type="ChEBI" id="CHEBI:57692"/>
        <dbReference type="ChEBI" id="CHEBI:58307"/>
        <dbReference type="ChEBI" id="CHEBI:82815"/>
        <dbReference type="ChEBI" id="CHEBI:84994"/>
        <dbReference type="EC" id="1.3.99.41"/>
    </reaction>
    <physiologicalReaction direction="left-to-right" evidence="6">
        <dbReference type="Rhea" id="RHEA:52613"/>
    </physiologicalReaction>
</comment>
<evidence type="ECO:0000256" key="8">
    <source>
        <dbReference type="ARBA" id="ARBA00066694"/>
    </source>
</evidence>
<comment type="similarity">
    <text evidence="2 10">Belongs to the acyl-CoA dehydrogenase family.</text>
</comment>
<dbReference type="EMBL" id="CP011412">
    <property type="protein sequence ID" value="AKH19335.1"/>
    <property type="molecule type" value="Genomic_DNA"/>
</dbReference>
<evidence type="ECO:0000256" key="10">
    <source>
        <dbReference type="RuleBase" id="RU362125"/>
    </source>
</evidence>
<keyword evidence="5 10" id="KW-0560">Oxidoreductase</keyword>
<dbReference type="Gene3D" id="1.10.540.10">
    <property type="entry name" value="Acyl-CoA dehydrogenase/oxidase, N-terminal domain"/>
    <property type="match status" value="1"/>
</dbReference>
<feature type="domain" description="Acetyl-CoA dehydrogenase-like C-terminal" evidence="14">
    <location>
        <begin position="466"/>
        <end position="588"/>
    </location>
</feature>
<evidence type="ECO:0000259" key="14">
    <source>
        <dbReference type="Pfam" id="PF12806"/>
    </source>
</evidence>
<sequence>MASYKTPLRDMRFVYNELFDPKAIQALPGCEEVTPDLVDAILEEAGKFCEERLFPLNRSGDEEGCHFENGKVTTPAGLKEAYRDFYEMGWGALAADPEYGGQGLPESLSMMVEEIMCSTNFAFSLYPGLTHGAYNALVARASEELKQAYLPNMVAGKWSGSMCLTEPQCGTDLGLIRTKAEPQDDGSYRVTGTKMFITAGEHDLTENIIHLVLARTPDAPKGIKGISLFLVPKIQVNGDGELGQPNGVSCGSIEHKMGINASATCVMNFDDAQGFLVGKLNKGMEAMFIMMNTERLAVGIQGLAIGEAAYQGAVAYARERLQGRALKGPKSPDKPADSLLVHPDVRRMLLIQRAYTEGNRALAGWVATEMDHAHRNPDPRRRQEAEDFVALMTPVVKAFMTDTGSEMANLGVQVFGGHGYIREHGMEQYIRDARIAQIYEGTNGIQAMDLVGRKMPAHMGRYLRRFFHPVRDYLEAKEHDFTMHAFLLPLAKAFGRLQKATAFLAQRGMANPEEAGAAAAEYLRLFGLVALGYLWMRMAEIGLQKRDEDPLFYQAKVDTARFYFERILPQSSALFASIMAGSKCMMKFNDDAF</sequence>
<dbReference type="SUPFAM" id="SSF56645">
    <property type="entry name" value="Acyl-CoA dehydrogenase NM domain-like"/>
    <property type="match status" value="1"/>
</dbReference>
<evidence type="ECO:0000259" key="13">
    <source>
        <dbReference type="Pfam" id="PF02771"/>
    </source>
</evidence>
<dbReference type="FunFam" id="2.40.110.10:FF:000031">
    <property type="entry name" value="Acyl-CoA dehydrogenase, putative"/>
    <property type="match status" value="1"/>
</dbReference>
<dbReference type="PANTHER" id="PTHR42803">
    <property type="entry name" value="ACYL-COA DEHYDROGENASE"/>
    <property type="match status" value="1"/>
</dbReference>
<dbReference type="Pfam" id="PF00441">
    <property type="entry name" value="Acyl-CoA_dh_1"/>
    <property type="match status" value="1"/>
</dbReference>
<feature type="domain" description="Acyl-CoA dehydrogenase/oxidase N-terminal" evidence="13">
    <location>
        <begin position="40"/>
        <end position="157"/>
    </location>
</feature>
<evidence type="ECO:0000256" key="6">
    <source>
        <dbReference type="ARBA" id="ARBA00051388"/>
    </source>
</evidence>
<feature type="domain" description="Acyl-CoA oxidase/dehydrogenase middle" evidence="12">
    <location>
        <begin position="161"/>
        <end position="271"/>
    </location>
</feature>
<dbReference type="InterPro" id="IPR052166">
    <property type="entry name" value="Diverse_Acyl-CoA_DH"/>
</dbReference>
<dbReference type="RefSeq" id="WP_046858274.1">
    <property type="nucleotide sequence ID" value="NZ_CP011412.1"/>
</dbReference>
<dbReference type="Pfam" id="PF02770">
    <property type="entry name" value="Acyl-CoA_dh_M"/>
    <property type="match status" value="1"/>
</dbReference>
<evidence type="ECO:0000313" key="16">
    <source>
        <dbReference type="Proteomes" id="UP000034410"/>
    </source>
</evidence>
<accession>A0A0F7JX31</accession>
<dbReference type="OrthoDB" id="9764895at2"/>
<dbReference type="InterPro" id="IPR037069">
    <property type="entry name" value="AcylCoA_DH/ox_N_sf"/>
</dbReference>
<reference evidence="15 16" key="1">
    <citation type="journal article" date="2015" name="Genome Announc.">
        <title>Complete Genome Sequence of Sedimenticola thiotaurini Strain SIP-G1, a Polyphosphate- and Polyhydroxyalkanoate-Accumulating Sulfur-Oxidizing Gammaproteobacterium Isolated from Salt Marsh Sediments.</title>
        <authorList>
            <person name="Flood B.E."/>
            <person name="Jones D.S."/>
            <person name="Bailey J.V."/>
        </authorList>
    </citation>
    <scope>NUCLEOTIDE SEQUENCE [LARGE SCALE GENOMIC DNA]</scope>
    <source>
        <strain evidence="15 16">SIP-G1</strain>
    </source>
</reference>
<dbReference type="EC" id="1.3.99.41" evidence="8"/>
<evidence type="ECO:0000259" key="12">
    <source>
        <dbReference type="Pfam" id="PF02770"/>
    </source>
</evidence>
<comment type="function">
    <text evidence="7">Involved in the assimilation of dimethylsulphoniopropionate (DMSP), an important compound in the fixation of carbon in marine phytoplankton, by mediating the conversion of 3-(methylthio)propanoyl-CoA (MMPA-CoA) to 3-(methylthio)acryloyl-CoA (MTA-CoA).</text>
</comment>
<feature type="domain" description="Acyl-CoA dehydrogenase/oxidase C-terminal" evidence="11">
    <location>
        <begin position="281"/>
        <end position="450"/>
    </location>
</feature>
<proteinExistence type="inferred from homology"/>
<dbReference type="InterPro" id="IPR009100">
    <property type="entry name" value="AcylCoA_DH/oxidase_NM_dom_sf"/>
</dbReference>
<evidence type="ECO:0000256" key="4">
    <source>
        <dbReference type="ARBA" id="ARBA00022827"/>
    </source>
</evidence>
<dbReference type="KEGG" id="seds:AAY24_02090"/>
<dbReference type="InterPro" id="IPR025878">
    <property type="entry name" value="Acyl-CoA_dh-like_C_dom"/>
</dbReference>
<dbReference type="Gene3D" id="1.20.140.10">
    <property type="entry name" value="Butyryl-CoA Dehydrogenase, subunit A, domain 3"/>
    <property type="match status" value="1"/>
</dbReference>
<name>A0A0F7JX31_9GAMM</name>
<dbReference type="InterPro" id="IPR036250">
    <property type="entry name" value="AcylCo_DH-like_C"/>
</dbReference>